<evidence type="ECO:0000256" key="2">
    <source>
        <dbReference type="ARBA" id="ARBA00023054"/>
    </source>
</evidence>
<gene>
    <name evidence="5" type="ORF">ACERK3_08955</name>
</gene>
<dbReference type="InterPro" id="IPR059052">
    <property type="entry name" value="HH_YbhG-like"/>
</dbReference>
<organism evidence="5 6">
    <name type="scientific">Natronomicrosphaera hydrolytica</name>
    <dbReference type="NCBI Taxonomy" id="3242702"/>
    <lineage>
        <taxon>Bacteria</taxon>
        <taxon>Pseudomonadati</taxon>
        <taxon>Planctomycetota</taxon>
        <taxon>Phycisphaerae</taxon>
        <taxon>Phycisphaerales</taxon>
        <taxon>Phycisphaeraceae</taxon>
        <taxon>Natronomicrosphaera</taxon>
    </lineage>
</organism>
<name>A0ABV4U6I2_9BACT</name>
<comment type="subcellular location">
    <subcellularLocation>
        <location evidence="1">Cell envelope</location>
    </subcellularLocation>
</comment>
<dbReference type="SUPFAM" id="SSF111369">
    <property type="entry name" value="HlyD-like secretion proteins"/>
    <property type="match status" value="2"/>
</dbReference>
<evidence type="ECO:0000256" key="3">
    <source>
        <dbReference type="SAM" id="Coils"/>
    </source>
</evidence>
<keyword evidence="6" id="KW-1185">Reference proteome</keyword>
<dbReference type="PANTHER" id="PTHR32347:SF27">
    <property type="entry name" value="RND EFFLUX PUMP MEMBRANE FUSION PROTEIN BARREL-SANDWICH DOMAIN-CONTAINING PROTEIN"/>
    <property type="match status" value="1"/>
</dbReference>
<reference evidence="5 6" key="1">
    <citation type="submission" date="2024-08" db="EMBL/GenBank/DDBJ databases">
        <title>Whole-genome sequencing of halo(alkali)philic microorganisms from hypersaline lakes.</title>
        <authorList>
            <person name="Sorokin D.Y."/>
            <person name="Merkel A.Y."/>
            <person name="Messina E."/>
            <person name="Yakimov M."/>
        </authorList>
    </citation>
    <scope>NUCLEOTIDE SEQUENCE [LARGE SCALE GENOMIC DNA]</scope>
    <source>
        <strain evidence="5 6">AB-hyl4</strain>
    </source>
</reference>
<dbReference type="Gene3D" id="2.40.50.100">
    <property type="match status" value="2"/>
</dbReference>
<comment type="caution">
    <text evidence="5">The sequence shown here is derived from an EMBL/GenBank/DDBJ whole genome shotgun (WGS) entry which is preliminary data.</text>
</comment>
<dbReference type="Proteomes" id="UP001575105">
    <property type="component" value="Unassembled WGS sequence"/>
</dbReference>
<dbReference type="Gene3D" id="6.10.140.1990">
    <property type="match status" value="1"/>
</dbReference>
<evidence type="ECO:0000313" key="6">
    <source>
        <dbReference type="Proteomes" id="UP001575105"/>
    </source>
</evidence>
<dbReference type="InterPro" id="IPR030190">
    <property type="entry name" value="MacA_alpha-hairpin_sf"/>
</dbReference>
<dbReference type="EMBL" id="JBGUBD010000005">
    <property type="protein sequence ID" value="MFA9478424.1"/>
    <property type="molecule type" value="Genomic_DNA"/>
</dbReference>
<evidence type="ECO:0000256" key="1">
    <source>
        <dbReference type="ARBA" id="ARBA00004196"/>
    </source>
</evidence>
<feature type="domain" description="YbhG-like alpha-helical hairpin" evidence="4">
    <location>
        <begin position="89"/>
        <end position="217"/>
    </location>
</feature>
<dbReference type="Gene3D" id="1.10.287.470">
    <property type="entry name" value="Helix hairpin bin"/>
    <property type="match status" value="2"/>
</dbReference>
<keyword evidence="2 3" id="KW-0175">Coiled coil</keyword>
<dbReference type="RefSeq" id="WP_425345352.1">
    <property type="nucleotide sequence ID" value="NZ_JBGUBD010000005.1"/>
</dbReference>
<proteinExistence type="predicted"/>
<dbReference type="Gene3D" id="2.40.30.170">
    <property type="match status" value="1"/>
</dbReference>
<dbReference type="InterPro" id="IPR050465">
    <property type="entry name" value="UPF0194_transport"/>
</dbReference>
<protein>
    <submittedName>
        <fullName evidence="5">HlyD family secretion protein</fullName>
    </submittedName>
</protein>
<dbReference type="PANTHER" id="PTHR32347">
    <property type="entry name" value="EFFLUX SYSTEM COMPONENT YKNX-RELATED"/>
    <property type="match status" value="1"/>
</dbReference>
<feature type="coiled-coil region" evidence="3">
    <location>
        <begin position="162"/>
        <end position="222"/>
    </location>
</feature>
<evidence type="ECO:0000313" key="5">
    <source>
        <dbReference type="EMBL" id="MFA9478424.1"/>
    </source>
</evidence>
<accession>A0ABV4U6I2</accession>
<dbReference type="Pfam" id="PF25881">
    <property type="entry name" value="HH_YBHG"/>
    <property type="match status" value="1"/>
</dbReference>
<sequence length="355" mass="38575">MIKWITILLALVGLLLGAYTVATSDRDLGEPDPAAPPTVNPYARAVAASGLVEALGRNVELGAPEPGLVTDVLVEVNDEVAEGDPLFRLDRRPIEAELGRARAAVRVAEAQVERLQAEPRPESLPVLEAQVDAARAEAELGQIQLQRTETLVEERAAPREDLDRLRLESAALNARLAQAEATLAERQAGAWSRELAVAEAELAQAEAEVAALETRLDRLTVRAPRAGTILRRRVEPGVYVSLATGNSAPMVMGDLSQYRIRAQVDEQDMLSVQTNANATARLRGGHDVQLPLRMVRIEPLAEPKRQLTGVPTELVDTRVIDVIFEVIDRDGIPLYPGQIVDVFIEQSDNANIAMD</sequence>
<evidence type="ECO:0000259" key="4">
    <source>
        <dbReference type="Pfam" id="PF25881"/>
    </source>
</evidence>